<dbReference type="SUPFAM" id="SSF48498">
    <property type="entry name" value="Tetracyclin repressor-like, C-terminal domain"/>
    <property type="match status" value="1"/>
</dbReference>
<feature type="domain" description="HTH tetR-type" evidence="5">
    <location>
        <begin position="3"/>
        <end position="63"/>
    </location>
</feature>
<dbReference type="OrthoDB" id="4214267at2"/>
<dbReference type="SUPFAM" id="SSF46689">
    <property type="entry name" value="Homeodomain-like"/>
    <property type="match status" value="1"/>
</dbReference>
<dbReference type="PRINTS" id="PR00455">
    <property type="entry name" value="HTHTETR"/>
</dbReference>
<name>A0A1H9U4N9_9ACTN</name>
<keyword evidence="2 4" id="KW-0238">DNA-binding</keyword>
<evidence type="ECO:0000256" key="1">
    <source>
        <dbReference type="ARBA" id="ARBA00023015"/>
    </source>
</evidence>
<dbReference type="PANTHER" id="PTHR47506">
    <property type="entry name" value="TRANSCRIPTIONAL REGULATORY PROTEIN"/>
    <property type="match status" value="1"/>
</dbReference>
<dbReference type="PANTHER" id="PTHR47506:SF1">
    <property type="entry name" value="HTH-TYPE TRANSCRIPTIONAL REGULATOR YJDC"/>
    <property type="match status" value="1"/>
</dbReference>
<organism evidence="6 7">
    <name type="scientific">Propionibacterium cyclohexanicum</name>
    <dbReference type="NCBI Taxonomy" id="64702"/>
    <lineage>
        <taxon>Bacteria</taxon>
        <taxon>Bacillati</taxon>
        <taxon>Actinomycetota</taxon>
        <taxon>Actinomycetes</taxon>
        <taxon>Propionibacteriales</taxon>
        <taxon>Propionibacteriaceae</taxon>
        <taxon>Propionibacterium</taxon>
    </lineage>
</organism>
<gene>
    <name evidence="6" type="ORF">SAMN05443377_13812</name>
</gene>
<dbReference type="STRING" id="64702.SAMN05443377_13812"/>
<dbReference type="Gene3D" id="1.10.357.10">
    <property type="entry name" value="Tetracycline Repressor, domain 2"/>
    <property type="match status" value="1"/>
</dbReference>
<dbReference type="PROSITE" id="PS01081">
    <property type="entry name" value="HTH_TETR_1"/>
    <property type="match status" value="1"/>
</dbReference>
<dbReference type="InterPro" id="IPR036271">
    <property type="entry name" value="Tet_transcr_reg_TetR-rel_C_sf"/>
</dbReference>
<dbReference type="InterPro" id="IPR009057">
    <property type="entry name" value="Homeodomain-like_sf"/>
</dbReference>
<dbReference type="RefSeq" id="WP_091971457.1">
    <property type="nucleotide sequence ID" value="NZ_FOGZ01000038.1"/>
</dbReference>
<feature type="DNA-binding region" description="H-T-H motif" evidence="4">
    <location>
        <begin position="26"/>
        <end position="45"/>
    </location>
</feature>
<dbReference type="PROSITE" id="PS50977">
    <property type="entry name" value="HTH_TETR_2"/>
    <property type="match status" value="1"/>
</dbReference>
<dbReference type="Pfam" id="PF00440">
    <property type="entry name" value="TetR_N"/>
    <property type="match status" value="1"/>
</dbReference>
<reference evidence="6 7" key="1">
    <citation type="submission" date="2016-10" db="EMBL/GenBank/DDBJ databases">
        <authorList>
            <person name="de Groot N.N."/>
        </authorList>
    </citation>
    <scope>NUCLEOTIDE SEQUENCE [LARGE SCALE GENOMIC DNA]</scope>
    <source>
        <strain evidence="6 7">DSM 16859</strain>
    </source>
</reference>
<evidence type="ECO:0000256" key="4">
    <source>
        <dbReference type="PROSITE-ProRule" id="PRU00335"/>
    </source>
</evidence>
<evidence type="ECO:0000256" key="2">
    <source>
        <dbReference type="ARBA" id="ARBA00023125"/>
    </source>
</evidence>
<dbReference type="InterPro" id="IPR023772">
    <property type="entry name" value="DNA-bd_HTH_TetR-type_CS"/>
</dbReference>
<evidence type="ECO:0000256" key="3">
    <source>
        <dbReference type="ARBA" id="ARBA00023163"/>
    </source>
</evidence>
<dbReference type="GO" id="GO:0003677">
    <property type="term" value="F:DNA binding"/>
    <property type="evidence" value="ECO:0007669"/>
    <property type="project" value="UniProtKB-UniRule"/>
</dbReference>
<dbReference type="InterPro" id="IPR001647">
    <property type="entry name" value="HTH_TetR"/>
</dbReference>
<evidence type="ECO:0000313" key="6">
    <source>
        <dbReference type="EMBL" id="SES04134.1"/>
    </source>
</evidence>
<keyword evidence="3" id="KW-0804">Transcription</keyword>
<evidence type="ECO:0000259" key="5">
    <source>
        <dbReference type="PROSITE" id="PS50977"/>
    </source>
</evidence>
<protein>
    <submittedName>
        <fullName evidence="6">DNA-binding transcriptional regulator, AcrR family</fullName>
    </submittedName>
</protein>
<evidence type="ECO:0000313" key="7">
    <source>
        <dbReference type="Proteomes" id="UP000198815"/>
    </source>
</evidence>
<sequence>MARKARERLLESARELFAAQGIRAVSVEQILDASGVGRASFYRHFSGKDDLVIAVLAHYNEHWRDLLHHQVPERGAGVLGVFDILAQRFAAPDYRGCLALTALIEFRDPDHPIHQAAVEHQDRTATDLAALLDPAMGRTDRDRIGRQLLQLIDAAMLTALRDNSERPAQEARTTAAALLHQYDL</sequence>
<dbReference type="Proteomes" id="UP000198815">
    <property type="component" value="Unassembled WGS sequence"/>
</dbReference>
<keyword evidence="7" id="KW-1185">Reference proteome</keyword>
<proteinExistence type="predicted"/>
<accession>A0A1H9U4N9</accession>
<keyword evidence="1" id="KW-0805">Transcription regulation</keyword>
<dbReference type="AlphaFoldDB" id="A0A1H9U4N9"/>
<dbReference type="EMBL" id="FOGZ01000038">
    <property type="protein sequence ID" value="SES04134.1"/>
    <property type="molecule type" value="Genomic_DNA"/>
</dbReference>